<dbReference type="EMBL" id="FTOR01000001">
    <property type="protein sequence ID" value="SIS62880.1"/>
    <property type="molecule type" value="Genomic_DNA"/>
</dbReference>
<dbReference type="STRING" id="477680.SAMN05421788_101309"/>
<dbReference type="GO" id="GO:0005975">
    <property type="term" value="P:carbohydrate metabolic process"/>
    <property type="evidence" value="ECO:0007669"/>
    <property type="project" value="InterPro"/>
</dbReference>
<dbReference type="KEGG" id="fln:FLA_4904"/>
<dbReference type="InterPro" id="IPR012341">
    <property type="entry name" value="6hp_glycosidase-like_sf"/>
</dbReference>
<evidence type="ECO:0000313" key="2">
    <source>
        <dbReference type="Proteomes" id="UP000186917"/>
    </source>
</evidence>
<reference evidence="2" key="1">
    <citation type="submission" date="2017-01" db="EMBL/GenBank/DDBJ databases">
        <authorList>
            <person name="Varghese N."/>
            <person name="Submissions S."/>
        </authorList>
    </citation>
    <scope>NUCLEOTIDE SEQUENCE [LARGE SCALE GENOMIC DNA]</scope>
    <source>
        <strain evidence="2">DSM 21054</strain>
    </source>
</reference>
<dbReference type="SUPFAM" id="SSF48208">
    <property type="entry name" value="Six-hairpin glycosidases"/>
    <property type="match status" value="1"/>
</dbReference>
<dbReference type="Proteomes" id="UP000186917">
    <property type="component" value="Unassembled WGS sequence"/>
</dbReference>
<evidence type="ECO:0008006" key="3">
    <source>
        <dbReference type="Google" id="ProtNLM"/>
    </source>
</evidence>
<dbReference type="InterPro" id="IPR008928">
    <property type="entry name" value="6-hairpin_glycosidase_sf"/>
</dbReference>
<name>A0A173MMZ6_9BACT</name>
<organism evidence="1 2">
    <name type="scientific">Filimonas lacunae</name>
    <dbReference type="NCBI Taxonomy" id="477680"/>
    <lineage>
        <taxon>Bacteria</taxon>
        <taxon>Pseudomonadati</taxon>
        <taxon>Bacteroidota</taxon>
        <taxon>Chitinophagia</taxon>
        <taxon>Chitinophagales</taxon>
        <taxon>Chitinophagaceae</taxon>
        <taxon>Filimonas</taxon>
    </lineage>
</organism>
<gene>
    <name evidence="1" type="ORF">SAMN05421788_101309</name>
</gene>
<evidence type="ECO:0000313" key="1">
    <source>
        <dbReference type="EMBL" id="SIS62880.1"/>
    </source>
</evidence>
<proteinExistence type="predicted"/>
<accession>A0A173MMZ6</accession>
<keyword evidence="2" id="KW-1185">Reference proteome</keyword>
<dbReference type="AlphaFoldDB" id="A0A173MMZ6"/>
<dbReference type="RefSeq" id="WP_076374995.1">
    <property type="nucleotide sequence ID" value="NZ_AP017422.1"/>
</dbReference>
<protein>
    <recommendedName>
        <fullName evidence="3">Glycosyl hydrolase family 65, N-terminal domain</fullName>
    </recommendedName>
</protein>
<dbReference type="Gene3D" id="1.50.10.10">
    <property type="match status" value="1"/>
</dbReference>
<dbReference type="OrthoDB" id="127395at2"/>
<sequence>MKQITIITGCVLMLWQAAAQKIDRKALVQRHNVHNTRFDSLSSVTVGNGAFAYTVDVTGLQTFPQAYANGVCLGTQSEWGWHSYPNPNNYCFEEALKTYHFNGRDVTYGVQNNTTERSKAATDFARQNPHRLQLGNLGFDIRLKNGQPARLEDIKDIDQTLDMWTGEIRSAFTVEGVRVQVSTVAHPKLDEIAVKVISDLLKEKRLAVSLRFPYPTGVFLDGGTLYQENAHQSAIVGKVNAENVTIEHQLDTTSYRAYFSFSKGTGVTQKAAHYFVLQPRTNENTFVFTCTFVPGKKAEAYAADYDLTLQQSSGMWYNYWAKGAAVDFTGSIDKRAAELERRIILSQYLLRVQEAGTAPPQETGLTYNSWFGRPHLEMPWWHSVQYALWNRTELLEKMMQWYSKPVVLANARALAKRQGYEGARWQKMTDPDGTEGPSSIGAFLIWQQPHYIYFAELCYRDKPSAVTLSKYRDLVLETADFMASYAYYDSATHCYILGKGLIPAQETFKAEETFNPSFELTYWTWALQTAQEWRVRSGMPRNKKYDEVLQHLSPLPQKDGVYYPTESAADAYANPKYRTDHPIVLGNMGMLAPVKDIDTAVMRKTFDWVWQNWNWPETWGWDFPLTAMAATRLGMPDKAVDALLMNITTNTYLPNGHNYQDGRLRIYLPGNGGLLSAVAMMCAGFDGNHTLAPGIPKNGQWKVRWEGLKKMP</sequence>